<dbReference type="PRINTS" id="PR01438">
    <property type="entry name" value="UNVRSLSTRESS"/>
</dbReference>
<dbReference type="InterPro" id="IPR006016">
    <property type="entry name" value="UspA"/>
</dbReference>
<dbReference type="CDD" id="cd00293">
    <property type="entry name" value="USP-like"/>
    <property type="match status" value="2"/>
</dbReference>
<dbReference type="AlphaFoldDB" id="A0A2S4HJ75"/>
<dbReference type="Pfam" id="PF00582">
    <property type="entry name" value="Usp"/>
    <property type="match status" value="2"/>
</dbReference>
<dbReference type="InterPro" id="IPR006015">
    <property type="entry name" value="Universal_stress_UspA"/>
</dbReference>
<reference evidence="3" key="1">
    <citation type="submission" date="2018-01" db="EMBL/GenBank/DDBJ databases">
        <authorList>
            <person name="Yu X.-D."/>
        </authorList>
    </citation>
    <scope>NUCLEOTIDE SEQUENCE</scope>
    <source>
        <strain evidence="3">ZX-21</strain>
    </source>
</reference>
<feature type="domain" description="UspA" evidence="2">
    <location>
        <begin position="6"/>
        <end position="156"/>
    </location>
</feature>
<feature type="domain" description="UspA" evidence="2">
    <location>
        <begin position="164"/>
        <end position="283"/>
    </location>
</feature>
<dbReference type="Gene3D" id="3.40.50.12370">
    <property type="match status" value="1"/>
</dbReference>
<dbReference type="OrthoDB" id="9804721at2"/>
<dbReference type="Proteomes" id="UP000237222">
    <property type="component" value="Unassembled WGS sequence"/>
</dbReference>
<name>A0A2S4HJ75_9GAMM</name>
<dbReference type="SUPFAM" id="SSF52402">
    <property type="entry name" value="Adenine nucleotide alpha hydrolases-like"/>
    <property type="match status" value="2"/>
</dbReference>
<dbReference type="PANTHER" id="PTHR46268">
    <property type="entry name" value="STRESS RESPONSE PROTEIN NHAX"/>
    <property type="match status" value="1"/>
</dbReference>
<proteinExistence type="inferred from homology"/>
<evidence type="ECO:0000313" key="3">
    <source>
        <dbReference type="EMBL" id="POP54036.1"/>
    </source>
</evidence>
<comment type="caution">
    <text evidence="3">The sequence shown here is derived from an EMBL/GenBank/DDBJ whole genome shotgun (WGS) entry which is preliminary data.</text>
</comment>
<dbReference type="EMBL" id="PQGG01000009">
    <property type="protein sequence ID" value="POP54036.1"/>
    <property type="molecule type" value="Genomic_DNA"/>
</dbReference>
<evidence type="ECO:0000259" key="2">
    <source>
        <dbReference type="Pfam" id="PF00582"/>
    </source>
</evidence>
<accession>A0A2S4HJ75</accession>
<comment type="similarity">
    <text evidence="1">Belongs to the universal stress protein A family.</text>
</comment>
<dbReference type="RefSeq" id="WP_103683235.1">
    <property type="nucleotide sequence ID" value="NZ_PQGG01000009.1"/>
</dbReference>
<gene>
    <name evidence="3" type="ORF">C0068_04160</name>
</gene>
<evidence type="ECO:0000256" key="1">
    <source>
        <dbReference type="ARBA" id="ARBA00008791"/>
    </source>
</evidence>
<organism evidence="3 4">
    <name type="scientific">Zhongshania marina</name>
    <dbReference type="NCBI Taxonomy" id="2304603"/>
    <lineage>
        <taxon>Bacteria</taxon>
        <taxon>Pseudomonadati</taxon>
        <taxon>Pseudomonadota</taxon>
        <taxon>Gammaproteobacteria</taxon>
        <taxon>Cellvibrionales</taxon>
        <taxon>Spongiibacteraceae</taxon>
        <taxon>Zhongshania</taxon>
    </lineage>
</organism>
<dbReference type="PANTHER" id="PTHR46268:SF6">
    <property type="entry name" value="UNIVERSAL STRESS PROTEIN UP12"/>
    <property type="match status" value="1"/>
</dbReference>
<evidence type="ECO:0000313" key="4">
    <source>
        <dbReference type="Proteomes" id="UP000237222"/>
    </source>
</evidence>
<protein>
    <submittedName>
        <fullName evidence="3">Universal stress protein UspA</fullName>
    </submittedName>
</protein>
<sequence length="283" mass="30696">MNNNYVLACIDGASLSTAVCDYAAWVSQRTGAALKLLHNIEHRPQAAVADLSGSIGLGSQEDLLEELTRVEQQRNRLLMQKGKLMLEAAQQRAVQAGVAGAEVWQQHGSLQESLVELEENIRVLVMGVRGEEHREGQLGAHLETVIRALHKPVLVVNSPFAVPKKVMLAYDGHDASRKALDMVASSPVFKDIPCHLVYVGDEAVASGVLNEAATVLAVAGISHELVNLPKGKSDEQLCQYQAENDIDLTVMGAYSHHPLRGMLLGSLTAKMLHKTARPLLLLR</sequence>